<evidence type="ECO:0000256" key="7">
    <source>
        <dbReference type="ARBA" id="ARBA00022801"/>
    </source>
</evidence>
<dbReference type="GO" id="GO:0006364">
    <property type="term" value="P:rRNA processing"/>
    <property type="evidence" value="ECO:0007669"/>
    <property type="project" value="UniProtKB-UniRule"/>
</dbReference>
<evidence type="ECO:0000256" key="8">
    <source>
        <dbReference type="ARBA" id="ARBA00022833"/>
    </source>
</evidence>
<dbReference type="GO" id="GO:0008270">
    <property type="term" value="F:zinc ion binding"/>
    <property type="evidence" value="ECO:0007669"/>
    <property type="project" value="UniProtKB-UniRule"/>
</dbReference>
<comment type="subcellular location">
    <subcellularLocation>
        <location evidence="9">Cytoplasm</location>
    </subcellularLocation>
</comment>
<keyword evidence="4 9" id="KW-0540">Nuclease</keyword>
<feature type="binding site" evidence="9">
    <location>
        <position position="127"/>
    </location>
    <ligand>
        <name>Zn(2+)</name>
        <dbReference type="ChEBI" id="CHEBI:29105"/>
        <note>catalytic</note>
    </ligand>
</feature>
<dbReference type="Pfam" id="PF02130">
    <property type="entry name" value="YbeY"/>
    <property type="match status" value="1"/>
</dbReference>
<dbReference type="GO" id="GO:0004521">
    <property type="term" value="F:RNA endonuclease activity"/>
    <property type="evidence" value="ECO:0007669"/>
    <property type="project" value="UniProtKB-UniRule"/>
</dbReference>
<name>A0A2K2F2E9_9CLOT</name>
<dbReference type="HAMAP" id="MF_00009">
    <property type="entry name" value="Endoribonucl_YbeY"/>
    <property type="match status" value="1"/>
</dbReference>
<evidence type="ECO:0000256" key="5">
    <source>
        <dbReference type="ARBA" id="ARBA00022723"/>
    </source>
</evidence>
<evidence type="ECO:0000313" key="11">
    <source>
        <dbReference type="Proteomes" id="UP000236151"/>
    </source>
</evidence>
<keyword evidence="2 9" id="KW-0690">Ribosome biogenesis</keyword>
<dbReference type="EC" id="3.1.-.-" evidence="9"/>
<dbReference type="InterPro" id="IPR023091">
    <property type="entry name" value="MetalPrtase_cat_dom_sf_prd"/>
</dbReference>
<comment type="caution">
    <text evidence="10">The sequence shown here is derived from an EMBL/GenBank/DDBJ whole genome shotgun (WGS) entry which is preliminary data.</text>
</comment>
<dbReference type="PANTHER" id="PTHR46986:SF1">
    <property type="entry name" value="ENDORIBONUCLEASE YBEY, CHLOROPLASTIC"/>
    <property type="match status" value="1"/>
</dbReference>
<evidence type="ECO:0000256" key="2">
    <source>
        <dbReference type="ARBA" id="ARBA00022517"/>
    </source>
</evidence>
<evidence type="ECO:0000256" key="9">
    <source>
        <dbReference type="HAMAP-Rule" id="MF_00009"/>
    </source>
</evidence>
<feature type="binding site" evidence="9">
    <location>
        <position position="131"/>
    </location>
    <ligand>
        <name>Zn(2+)</name>
        <dbReference type="ChEBI" id="CHEBI:29105"/>
        <note>catalytic</note>
    </ligand>
</feature>
<keyword evidence="11" id="KW-1185">Reference proteome</keyword>
<dbReference type="PANTHER" id="PTHR46986">
    <property type="entry name" value="ENDORIBONUCLEASE YBEY, CHLOROPLASTIC"/>
    <property type="match status" value="1"/>
</dbReference>
<keyword evidence="9" id="KW-0963">Cytoplasm</keyword>
<evidence type="ECO:0000256" key="4">
    <source>
        <dbReference type="ARBA" id="ARBA00022722"/>
    </source>
</evidence>
<dbReference type="OrthoDB" id="9807740at2"/>
<organism evidence="10 11">
    <name type="scientific">Clostridium thermosuccinogenes</name>
    <dbReference type="NCBI Taxonomy" id="84032"/>
    <lineage>
        <taxon>Bacteria</taxon>
        <taxon>Bacillati</taxon>
        <taxon>Bacillota</taxon>
        <taxon>Clostridia</taxon>
        <taxon>Eubacteriales</taxon>
        <taxon>Clostridiaceae</taxon>
        <taxon>Clostridium</taxon>
    </lineage>
</organism>
<keyword evidence="5 9" id="KW-0479">Metal-binding</keyword>
<protein>
    <recommendedName>
        <fullName evidence="9">Endoribonuclease YbeY</fullName>
        <ecNumber evidence="9">3.1.-.-</ecNumber>
    </recommendedName>
</protein>
<feature type="binding site" evidence="9">
    <location>
        <position position="137"/>
    </location>
    <ligand>
        <name>Zn(2+)</name>
        <dbReference type="ChEBI" id="CHEBI:29105"/>
        <note>catalytic</note>
    </ligand>
</feature>
<reference evidence="10 11" key="1">
    <citation type="submission" date="2017-06" db="EMBL/GenBank/DDBJ databases">
        <title>Investigating the central metabolism of Clostridium thermosuccinogenes.</title>
        <authorList>
            <person name="Koendjbiharie J.G."/>
            <person name="van Kranenburg R."/>
        </authorList>
    </citation>
    <scope>NUCLEOTIDE SEQUENCE [LARGE SCALE GENOMIC DNA]</scope>
    <source>
        <strain evidence="10 11">DSM 5806</strain>
    </source>
</reference>
<comment type="similarity">
    <text evidence="1 9">Belongs to the endoribonuclease YbeY family.</text>
</comment>
<proteinExistence type="inferred from homology"/>
<keyword evidence="8 9" id="KW-0862">Zinc</keyword>
<dbReference type="InterPro" id="IPR020549">
    <property type="entry name" value="YbeY_CS"/>
</dbReference>
<dbReference type="NCBIfam" id="TIGR00043">
    <property type="entry name" value="rRNA maturation RNase YbeY"/>
    <property type="match status" value="1"/>
</dbReference>
<comment type="cofactor">
    <cofactor evidence="9">
        <name>Zn(2+)</name>
        <dbReference type="ChEBI" id="CHEBI:29105"/>
    </cofactor>
    <text evidence="9">Binds 1 zinc ion.</text>
</comment>
<gene>
    <name evidence="9" type="primary">ybeY</name>
    <name evidence="10" type="ORF">CDQ84_14310</name>
</gene>
<evidence type="ECO:0000313" key="10">
    <source>
        <dbReference type="EMBL" id="PNT96885.1"/>
    </source>
</evidence>
<accession>A0A2K2F2E9</accession>
<dbReference type="Proteomes" id="UP000236151">
    <property type="component" value="Unassembled WGS sequence"/>
</dbReference>
<sequence length="161" mass="18328">MAIIIENLQNKVAITDEIENLIRNAAELSLELQGFTLPAEIDILLVDDEKIREINNEHRNIDSPTDVLSFPMVDMKEGVIISDEGDYDLDENTLILGDIVVSLETAKRQAEEYGHSFERELAFLVTHGSYHLLGFDHMEPEEEKRMMEKQEAVLSKMGLAR</sequence>
<dbReference type="RefSeq" id="WP_103082417.1">
    <property type="nucleotide sequence ID" value="NZ_CP021850.1"/>
</dbReference>
<dbReference type="GO" id="GO:0004222">
    <property type="term" value="F:metalloendopeptidase activity"/>
    <property type="evidence" value="ECO:0007669"/>
    <property type="project" value="InterPro"/>
</dbReference>
<dbReference type="GO" id="GO:0005737">
    <property type="term" value="C:cytoplasm"/>
    <property type="evidence" value="ECO:0007669"/>
    <property type="project" value="UniProtKB-SubCell"/>
</dbReference>
<keyword evidence="6 9" id="KW-0255">Endonuclease</keyword>
<dbReference type="SUPFAM" id="SSF55486">
    <property type="entry name" value="Metalloproteases ('zincins'), catalytic domain"/>
    <property type="match status" value="1"/>
</dbReference>
<evidence type="ECO:0000256" key="6">
    <source>
        <dbReference type="ARBA" id="ARBA00022759"/>
    </source>
</evidence>
<dbReference type="Gene3D" id="3.40.390.30">
    <property type="entry name" value="Metalloproteases ('zincins'), catalytic domain"/>
    <property type="match status" value="1"/>
</dbReference>
<dbReference type="AlphaFoldDB" id="A0A2K2F2E9"/>
<evidence type="ECO:0000256" key="3">
    <source>
        <dbReference type="ARBA" id="ARBA00022552"/>
    </source>
</evidence>
<comment type="function">
    <text evidence="9">Single strand-specific metallo-endoribonuclease involved in late-stage 70S ribosome quality control and in maturation of the 3' terminus of the 16S rRNA.</text>
</comment>
<evidence type="ECO:0000256" key="1">
    <source>
        <dbReference type="ARBA" id="ARBA00010875"/>
    </source>
</evidence>
<dbReference type="KEGG" id="cthd:CDO33_08040"/>
<dbReference type="EMBL" id="NIOJ01000043">
    <property type="protein sequence ID" value="PNT96885.1"/>
    <property type="molecule type" value="Genomic_DNA"/>
</dbReference>
<dbReference type="InterPro" id="IPR002036">
    <property type="entry name" value="YbeY"/>
</dbReference>
<dbReference type="PROSITE" id="PS01306">
    <property type="entry name" value="UPF0054"/>
    <property type="match status" value="1"/>
</dbReference>
<keyword evidence="7 9" id="KW-0378">Hydrolase</keyword>
<keyword evidence="3 9" id="KW-0698">rRNA processing</keyword>